<comment type="caution">
    <text evidence="7">The sequence shown here is derived from an EMBL/GenBank/DDBJ whole genome shotgun (WGS) entry which is preliminary data.</text>
</comment>
<proteinExistence type="inferred from homology"/>
<evidence type="ECO:0000259" key="5">
    <source>
        <dbReference type="PROSITE" id="PS51186"/>
    </source>
</evidence>
<name>A0A2W4L4Z3_9PSEU</name>
<protein>
    <recommendedName>
        <fullName evidence="4">Mycothiol acetyltransferase</fullName>
        <shortName evidence="4">MSH acetyltransferase</shortName>
        <ecNumber evidence="4">2.3.1.189</ecNumber>
    </recommendedName>
    <alternativeName>
        <fullName evidence="4">Mycothiol synthase</fullName>
    </alternativeName>
</protein>
<comment type="catalytic activity">
    <reaction evidence="4">
        <text>1D-myo-inositol 2-(L-cysteinylamino)-2-deoxy-alpha-D-glucopyranoside + acetyl-CoA = mycothiol + CoA + H(+)</text>
        <dbReference type="Rhea" id="RHEA:26172"/>
        <dbReference type="ChEBI" id="CHEBI:15378"/>
        <dbReference type="ChEBI" id="CHEBI:16768"/>
        <dbReference type="ChEBI" id="CHEBI:57287"/>
        <dbReference type="ChEBI" id="CHEBI:57288"/>
        <dbReference type="ChEBI" id="CHEBI:58887"/>
        <dbReference type="EC" id="2.3.1.189"/>
    </reaction>
</comment>
<accession>A0A2W4L4Z3</accession>
<feature type="binding site" evidence="4">
    <location>
        <position position="228"/>
    </location>
    <ligand>
        <name>1D-myo-inositol 2-(L-cysteinylamino)-2-deoxy-alpha-D-glucopyranoside</name>
        <dbReference type="ChEBI" id="CHEBI:58887"/>
    </ligand>
</feature>
<organism evidence="7">
    <name type="scientific">Thermocrispum agreste</name>
    <dbReference type="NCBI Taxonomy" id="37925"/>
    <lineage>
        <taxon>Bacteria</taxon>
        <taxon>Bacillati</taxon>
        <taxon>Actinomycetota</taxon>
        <taxon>Actinomycetes</taxon>
        <taxon>Pseudonocardiales</taxon>
        <taxon>Pseudonocardiaceae</taxon>
        <taxon>Thermocrispum</taxon>
    </lineage>
</organism>
<dbReference type="PANTHER" id="PTHR43877">
    <property type="entry name" value="AMINOALKYLPHOSPHONATE N-ACETYLTRANSFERASE-RELATED-RELATED"/>
    <property type="match status" value="1"/>
</dbReference>
<feature type="domain" description="N-acetyltransferase" evidence="5">
    <location>
        <begin position="1"/>
        <end position="137"/>
    </location>
</feature>
<sequence length="298" mass="32413">MNIRWVDDLSQDEAAVRALLQAAGGVDGWPQLPPGAPLPSELAKGPYLLGQDDGLLVAVGQLNEAGDAFGRQVAELIVHPGHRGRGHGGAMLDHILARAATTLRVWSHTDHPAAAALARRHGFARVRELLRMGMPLSEDLPSVQLPEGVTLRTFRPGIDERPLVEVNARAFSWHPEQSQLSVADVAAAEREEWFDPEGLFVVERDQRLVGFHWTKVHPAADGEDPVGEVYVVGVDPDAHGGGLGRNLTIAGLHYLRKRGLKRVILYVEGDNAPALAVYRKLGFTVESTAVQYERTVTT</sequence>
<evidence type="ECO:0000256" key="1">
    <source>
        <dbReference type="ARBA" id="ARBA00022679"/>
    </source>
</evidence>
<evidence type="ECO:0000313" key="6">
    <source>
        <dbReference type="EMBL" id="MFO7192800.1"/>
    </source>
</evidence>
<dbReference type="AlphaFoldDB" id="A0A2W4L4Z3"/>
<reference evidence="6" key="4">
    <citation type="submission" date="2023-08" db="EMBL/GenBank/DDBJ databases">
        <authorList>
            <person name="Guima S.E.S."/>
            <person name="Martins L.F."/>
            <person name="Silva A.M."/>
            <person name="Setubal J.C."/>
        </authorList>
    </citation>
    <scope>NUCLEOTIDE SEQUENCE</scope>
    <source>
        <strain evidence="6">ZC4RG45</strain>
    </source>
</reference>
<reference evidence="7" key="2">
    <citation type="submission" date="2018-05" db="EMBL/GenBank/DDBJ databases">
        <authorList>
            <person name="Lanie J.A."/>
            <person name="Ng W.-L."/>
            <person name="Kazmierczak K.M."/>
            <person name="Andrzejewski T.M."/>
            <person name="Davidsen T.M."/>
            <person name="Wayne K.J."/>
            <person name="Tettelin H."/>
            <person name="Glass J.I."/>
            <person name="Rusch D."/>
            <person name="Podicherti R."/>
            <person name="Tsui H.-C.T."/>
            <person name="Winkler M.E."/>
        </authorList>
    </citation>
    <scope>NUCLEOTIDE SEQUENCE</scope>
    <source>
        <strain evidence="7">ZC4RG45</strain>
    </source>
</reference>
<dbReference type="PIRSF" id="PIRSF021524">
    <property type="entry name" value="MSH_acetyltransferase"/>
    <property type="match status" value="1"/>
</dbReference>
<feature type="binding site" evidence="4">
    <location>
        <begin position="232"/>
        <end position="234"/>
    </location>
    <ligand>
        <name>acetyl-CoA</name>
        <dbReference type="ChEBI" id="CHEBI:57288"/>
        <label>2</label>
    </ligand>
</feature>
<dbReference type="InterPro" id="IPR016181">
    <property type="entry name" value="Acyl_CoA_acyltransferase"/>
</dbReference>
<feature type="binding site" evidence="4">
    <location>
        <position position="176"/>
    </location>
    <ligand>
        <name>1D-myo-inositol 2-(L-cysteinylamino)-2-deoxy-alpha-D-glucopyranoside</name>
        <dbReference type="ChEBI" id="CHEBI:58887"/>
    </ligand>
</feature>
<evidence type="ECO:0000256" key="4">
    <source>
        <dbReference type="HAMAP-Rule" id="MF_01698"/>
    </source>
</evidence>
<dbReference type="PROSITE" id="PS51186">
    <property type="entry name" value="GNAT"/>
    <property type="match status" value="2"/>
</dbReference>
<dbReference type="GO" id="GO:0035447">
    <property type="term" value="F:mycothiol synthase activity"/>
    <property type="evidence" value="ECO:0007669"/>
    <property type="project" value="UniProtKB-UniRule"/>
</dbReference>
<dbReference type="STRING" id="1111738.GCA_000427905_03210"/>
<dbReference type="CDD" id="cd04301">
    <property type="entry name" value="NAT_SF"/>
    <property type="match status" value="1"/>
</dbReference>
<comment type="subunit">
    <text evidence="4">Monomer.</text>
</comment>
<evidence type="ECO:0000256" key="2">
    <source>
        <dbReference type="ARBA" id="ARBA00022737"/>
    </source>
</evidence>
<keyword evidence="1 4" id="KW-0808">Transferase</keyword>
<dbReference type="Pfam" id="PF00583">
    <property type="entry name" value="Acetyltransf_1"/>
    <property type="match status" value="1"/>
</dbReference>
<dbReference type="InterPro" id="IPR017813">
    <property type="entry name" value="Mycothiol_AcTrfase"/>
</dbReference>
<dbReference type="SUPFAM" id="SSF55729">
    <property type="entry name" value="Acyl-CoA N-acyltransferases (Nat)"/>
    <property type="match status" value="1"/>
</dbReference>
<feature type="binding site" evidence="4">
    <location>
        <begin position="239"/>
        <end position="245"/>
    </location>
    <ligand>
        <name>acetyl-CoA</name>
        <dbReference type="ChEBI" id="CHEBI:57288"/>
        <label>2</label>
    </ligand>
</feature>
<evidence type="ECO:0000313" key="8">
    <source>
        <dbReference type="Proteomes" id="UP000249324"/>
    </source>
</evidence>
<comment type="similarity">
    <text evidence="4">Belongs to the acetyltransferase family. MshD subfamily.</text>
</comment>
<dbReference type="GO" id="GO:0010125">
    <property type="term" value="P:mycothiol biosynthetic process"/>
    <property type="evidence" value="ECO:0007669"/>
    <property type="project" value="UniProtKB-UniRule"/>
</dbReference>
<feature type="binding site" evidence="4">
    <location>
        <begin position="76"/>
        <end position="78"/>
    </location>
    <ligand>
        <name>acetyl-CoA</name>
        <dbReference type="ChEBI" id="CHEBI:57288"/>
        <label>1</label>
    </ligand>
</feature>
<dbReference type="HAMAP" id="MF_01698">
    <property type="entry name" value="MshD"/>
    <property type="match status" value="1"/>
</dbReference>
<keyword evidence="3 4" id="KW-0012">Acyltransferase</keyword>
<dbReference type="Gene3D" id="3.40.630.30">
    <property type="match status" value="1"/>
</dbReference>
<dbReference type="Proteomes" id="UP000249324">
    <property type="component" value="Unassembled WGS sequence"/>
</dbReference>
<evidence type="ECO:0000313" key="7">
    <source>
        <dbReference type="EMBL" id="PZM90676.1"/>
    </source>
</evidence>
<dbReference type="EMBL" id="QGUI02000131">
    <property type="protein sequence ID" value="MFO7192800.1"/>
    <property type="molecule type" value="Genomic_DNA"/>
</dbReference>
<dbReference type="EC" id="2.3.1.189" evidence="4"/>
<dbReference type="InterPro" id="IPR050832">
    <property type="entry name" value="Bact_Acetyltransf"/>
</dbReference>
<comment type="function">
    <text evidence="4">Catalyzes the transfer of acetyl from acetyl-CoA to desacetylmycothiol (Cys-GlcN-Ins) to form mycothiol.</text>
</comment>
<comment type="caution">
    <text evidence="4">Lacks conserved residue(s) required for the propagation of feature annotation.</text>
</comment>
<gene>
    <name evidence="4 7" type="primary">mshD</name>
    <name evidence="6" type="ORF">DIU77_011215</name>
    <name evidence="7" type="ORF">DIU77_17580</name>
</gene>
<dbReference type="NCBIfam" id="TIGR03448">
    <property type="entry name" value="mycothiol_MshD"/>
    <property type="match status" value="1"/>
</dbReference>
<feature type="domain" description="N-acetyltransferase" evidence="5">
    <location>
        <begin position="149"/>
        <end position="298"/>
    </location>
</feature>
<reference evidence="6" key="1">
    <citation type="submission" date="2018-05" db="EMBL/GenBank/DDBJ databases">
        <authorList>
            <person name="Moura L."/>
            <person name="Setubal J.C."/>
        </authorList>
    </citation>
    <scope>NUCLEOTIDE SEQUENCE</scope>
    <source>
        <strain evidence="6">ZC4RG45</strain>
    </source>
</reference>
<keyword evidence="2 4" id="KW-0677">Repeat</keyword>
<evidence type="ECO:0000256" key="3">
    <source>
        <dbReference type="ARBA" id="ARBA00023315"/>
    </source>
</evidence>
<dbReference type="EMBL" id="QGUI01000831">
    <property type="protein sequence ID" value="PZM90676.1"/>
    <property type="molecule type" value="Genomic_DNA"/>
</dbReference>
<feature type="binding site" evidence="4">
    <location>
        <position position="215"/>
    </location>
    <ligand>
        <name>1D-myo-inositol 2-(L-cysteinylamino)-2-deoxy-alpha-D-glucopyranoside</name>
        <dbReference type="ChEBI" id="CHEBI:58887"/>
    </ligand>
</feature>
<dbReference type="InterPro" id="IPR000182">
    <property type="entry name" value="GNAT_dom"/>
</dbReference>
<feature type="binding site" evidence="4">
    <location>
        <position position="266"/>
    </location>
    <ligand>
        <name>1D-myo-inositol 2-(L-cysteinylamino)-2-deoxy-alpha-D-glucopyranoside</name>
        <dbReference type="ChEBI" id="CHEBI:58887"/>
    </ligand>
</feature>
<reference evidence="6 8" key="3">
    <citation type="journal article" date="2021" name="BMC Genomics">
        <title>Genome-resolved metagenome and metatranscriptome analyses of thermophilic composting reveal key bacterial players and their metabolic interactions.</title>
        <authorList>
            <person name="Braga L.P.P."/>
            <person name="Pereira R.V."/>
            <person name="Martins L.F."/>
            <person name="Moura L.M.S."/>
            <person name="Sanchez F.B."/>
            <person name="Patane J.S.L."/>
            <person name="da Silva A.M."/>
            <person name="Setubal J.C."/>
        </authorList>
    </citation>
    <scope>NUCLEOTIDE SEQUENCE [LARGE SCALE GENOMIC DNA]</scope>
    <source>
        <strain evidence="6">ZC4RG45</strain>
    </source>
</reference>
<dbReference type="Pfam" id="PF13508">
    <property type="entry name" value="Acetyltransf_7"/>
    <property type="match status" value="1"/>
</dbReference>